<feature type="region of interest" description="Disordered" evidence="1">
    <location>
        <begin position="1"/>
        <end position="47"/>
    </location>
</feature>
<evidence type="ECO:0000313" key="2">
    <source>
        <dbReference type="EMBL" id="CAG6504156.1"/>
    </source>
</evidence>
<feature type="region of interest" description="Disordered" evidence="1">
    <location>
        <begin position="78"/>
        <end position="119"/>
    </location>
</feature>
<reference evidence="2" key="1">
    <citation type="submission" date="2021-05" db="EMBL/GenBank/DDBJ databases">
        <authorList>
            <person name="Alioto T."/>
            <person name="Alioto T."/>
            <person name="Gomez Garrido J."/>
        </authorList>
    </citation>
    <scope>NUCLEOTIDE SEQUENCE</scope>
</reference>
<dbReference type="EMBL" id="HBUE01149074">
    <property type="protein sequence ID" value="CAG6504159.1"/>
    <property type="molecule type" value="Transcribed_RNA"/>
</dbReference>
<accession>A0A8D8D790</accession>
<evidence type="ECO:0000256" key="1">
    <source>
        <dbReference type="SAM" id="MobiDB-lite"/>
    </source>
</evidence>
<dbReference type="EMBL" id="HBUE01254041">
    <property type="protein sequence ID" value="CAG6555435.1"/>
    <property type="molecule type" value="Transcribed_RNA"/>
</dbReference>
<feature type="compositionally biased region" description="Basic and acidic residues" evidence="1">
    <location>
        <begin position="8"/>
        <end position="18"/>
    </location>
</feature>
<organism evidence="2">
    <name type="scientific">Culex pipiens</name>
    <name type="common">House mosquito</name>
    <dbReference type="NCBI Taxonomy" id="7175"/>
    <lineage>
        <taxon>Eukaryota</taxon>
        <taxon>Metazoa</taxon>
        <taxon>Ecdysozoa</taxon>
        <taxon>Arthropoda</taxon>
        <taxon>Hexapoda</taxon>
        <taxon>Insecta</taxon>
        <taxon>Pterygota</taxon>
        <taxon>Neoptera</taxon>
        <taxon>Endopterygota</taxon>
        <taxon>Diptera</taxon>
        <taxon>Nematocera</taxon>
        <taxon>Culicoidea</taxon>
        <taxon>Culicidae</taxon>
        <taxon>Culicinae</taxon>
        <taxon>Culicini</taxon>
        <taxon>Culex</taxon>
        <taxon>Culex</taxon>
    </lineage>
</organism>
<protein>
    <submittedName>
        <fullName evidence="2">(northern house mosquito) hypothetical protein</fullName>
    </submittedName>
</protein>
<dbReference type="AlphaFoldDB" id="A0A8D8D790"/>
<feature type="compositionally biased region" description="Basic residues" evidence="1">
    <location>
        <begin position="106"/>
        <end position="119"/>
    </location>
</feature>
<sequence length="144" mass="16628">MGHRRSTDHHLEEPSPEPRHHHVLQQRGLHGSSRDQAGRRLAGAVQCPDLQQRRFPVRHYHLPGFVPPRDAAINHDQIRPSAHHRQVRRAGDPQVGRRKQSDLLRRQHGGRFARAAHSRRPGSGWCYTPVLELRRRVEPQADVL</sequence>
<dbReference type="EMBL" id="HBUE01149072">
    <property type="protein sequence ID" value="CAG6504156.1"/>
    <property type="molecule type" value="Transcribed_RNA"/>
</dbReference>
<dbReference type="EMBL" id="HBUE01254039">
    <property type="protein sequence ID" value="CAG6555432.1"/>
    <property type="molecule type" value="Transcribed_RNA"/>
</dbReference>
<proteinExistence type="predicted"/>
<name>A0A8D8D790_CULPI</name>
<dbReference type="EMBL" id="HBUE01081263">
    <property type="protein sequence ID" value="CAG6477592.1"/>
    <property type="molecule type" value="Transcribed_RNA"/>
</dbReference>